<proteinExistence type="predicted"/>
<gene>
    <name evidence="1" type="ORF">SAMN04488056_11090</name>
</gene>
<dbReference type="Pfam" id="PF01986">
    <property type="entry name" value="DUF123"/>
    <property type="match status" value="1"/>
</dbReference>
<dbReference type="STRING" id="655353.SAMN04488056_11090"/>
<dbReference type="PANTHER" id="PTHR37460:SF1">
    <property type="entry name" value="ENDONUCLEASE III"/>
    <property type="match status" value="1"/>
</dbReference>
<dbReference type="CDD" id="cd10441">
    <property type="entry name" value="GIY-YIG_COG1833"/>
    <property type="match status" value="1"/>
</dbReference>
<organism evidence="1 2">
    <name type="scientific">Cohaesibacter marisflavi</name>
    <dbReference type="NCBI Taxonomy" id="655353"/>
    <lineage>
        <taxon>Bacteria</taxon>
        <taxon>Pseudomonadati</taxon>
        <taxon>Pseudomonadota</taxon>
        <taxon>Alphaproteobacteria</taxon>
        <taxon>Hyphomicrobiales</taxon>
        <taxon>Cohaesibacteraceae</taxon>
    </lineage>
</organism>
<dbReference type="GO" id="GO:0004519">
    <property type="term" value="F:endonuclease activity"/>
    <property type="evidence" value="ECO:0007669"/>
    <property type="project" value="UniProtKB-KW"/>
</dbReference>
<reference evidence="1 2" key="1">
    <citation type="submission" date="2016-10" db="EMBL/GenBank/DDBJ databases">
        <authorList>
            <person name="de Groot N.N."/>
        </authorList>
    </citation>
    <scope>NUCLEOTIDE SEQUENCE [LARGE SCALE GENOMIC DNA]</scope>
    <source>
        <strain evidence="1 2">CGMCC 1.9157</strain>
    </source>
</reference>
<keyword evidence="1" id="KW-0378">Hydrolase</keyword>
<keyword evidence="2" id="KW-1185">Reference proteome</keyword>
<dbReference type="EMBL" id="FOVR01000010">
    <property type="protein sequence ID" value="SFO65805.1"/>
    <property type="molecule type" value="Genomic_DNA"/>
</dbReference>
<dbReference type="OrthoDB" id="9811593at2"/>
<keyword evidence="1" id="KW-0255">Endonuclease</keyword>
<sequence length="154" mass="16542">MPQSHILAHKPLAAALEALPVPVFKGNRRALVKCPNAGGVYLVAMILPRRTKILRPTPAILPPGLYVYVGSAHGPGGLRARLARHLAKEKSVRWHVDQLTIRASSLHVWAWLDGSECALAAHLASQDAFSIPQPGFGSSDCTSCESHLFMSPLG</sequence>
<keyword evidence="1" id="KW-0540">Nuclease</keyword>
<dbReference type="RefSeq" id="WP_090074279.1">
    <property type="nucleotide sequence ID" value="NZ_FOVR01000010.1"/>
</dbReference>
<name>A0A1I5IYZ8_9HYPH</name>
<protein>
    <submittedName>
        <fullName evidence="1">Uri superfamily endonuclease</fullName>
    </submittedName>
</protein>
<evidence type="ECO:0000313" key="2">
    <source>
        <dbReference type="Proteomes" id="UP000199236"/>
    </source>
</evidence>
<dbReference type="PANTHER" id="PTHR37460">
    <property type="entry name" value="ENDONUCLEASE III"/>
    <property type="match status" value="1"/>
</dbReference>
<evidence type="ECO:0000313" key="1">
    <source>
        <dbReference type="EMBL" id="SFO65805.1"/>
    </source>
</evidence>
<dbReference type="Proteomes" id="UP000199236">
    <property type="component" value="Unassembled WGS sequence"/>
</dbReference>
<dbReference type="InterPro" id="IPR002837">
    <property type="entry name" value="DUF123"/>
</dbReference>
<accession>A0A1I5IYZ8</accession>
<dbReference type="AlphaFoldDB" id="A0A1I5IYZ8"/>